<protein>
    <submittedName>
        <fullName evidence="1">Uncharacterized protein</fullName>
    </submittedName>
</protein>
<keyword evidence="2" id="KW-1185">Reference proteome</keyword>
<dbReference type="OrthoDB" id="7459081at2759"/>
<sequence length="124" mass="13702">MNVHFNQGKTQASRVELIRVATSSSSKARKASSEIRGLAIMNDTATNNRRGSVDGVITRCGICSLFSSLLRRAMCVGSRRGSGESYYQELAETAAPEVATMETTNDTIYIRLIRKSNYFQNKTQ</sequence>
<evidence type="ECO:0000313" key="2">
    <source>
        <dbReference type="Proteomes" id="UP001107558"/>
    </source>
</evidence>
<organism evidence="1 2">
    <name type="scientific">Polypedilum vanderplanki</name>
    <name type="common">Sleeping chironomid midge</name>
    <dbReference type="NCBI Taxonomy" id="319348"/>
    <lineage>
        <taxon>Eukaryota</taxon>
        <taxon>Metazoa</taxon>
        <taxon>Ecdysozoa</taxon>
        <taxon>Arthropoda</taxon>
        <taxon>Hexapoda</taxon>
        <taxon>Insecta</taxon>
        <taxon>Pterygota</taxon>
        <taxon>Neoptera</taxon>
        <taxon>Endopterygota</taxon>
        <taxon>Diptera</taxon>
        <taxon>Nematocera</taxon>
        <taxon>Chironomoidea</taxon>
        <taxon>Chironomidae</taxon>
        <taxon>Chironominae</taxon>
        <taxon>Polypedilum</taxon>
        <taxon>Polypedilum</taxon>
    </lineage>
</organism>
<accession>A0A9J6C578</accession>
<gene>
    <name evidence="1" type="ORF">PVAND_007051</name>
</gene>
<dbReference type="EMBL" id="JADBJN010000002">
    <property type="protein sequence ID" value="KAG5677281.1"/>
    <property type="molecule type" value="Genomic_DNA"/>
</dbReference>
<reference evidence="1" key="1">
    <citation type="submission" date="2021-03" db="EMBL/GenBank/DDBJ databases">
        <title>Chromosome level genome of the anhydrobiotic midge Polypedilum vanderplanki.</title>
        <authorList>
            <person name="Yoshida Y."/>
            <person name="Kikawada T."/>
            <person name="Gusev O."/>
        </authorList>
    </citation>
    <scope>NUCLEOTIDE SEQUENCE</scope>
    <source>
        <strain evidence="1">NIAS01</strain>
        <tissue evidence="1">Whole body or cell culture</tissue>
    </source>
</reference>
<dbReference type="AlphaFoldDB" id="A0A9J6C578"/>
<comment type="caution">
    <text evidence="1">The sequence shown here is derived from an EMBL/GenBank/DDBJ whole genome shotgun (WGS) entry which is preliminary data.</text>
</comment>
<proteinExistence type="predicted"/>
<dbReference type="Proteomes" id="UP001107558">
    <property type="component" value="Chromosome 2"/>
</dbReference>
<evidence type="ECO:0000313" key="1">
    <source>
        <dbReference type="EMBL" id="KAG5677281.1"/>
    </source>
</evidence>
<name>A0A9J6C578_POLVA</name>